<dbReference type="Gene3D" id="3.20.20.450">
    <property type="entry name" value="EAL domain"/>
    <property type="match status" value="1"/>
</dbReference>
<dbReference type="RefSeq" id="WP_182165475.1">
    <property type="nucleotide sequence ID" value="NZ_JACFXV010000053.1"/>
</dbReference>
<gene>
    <name evidence="3" type="ORF">H2509_11725</name>
</gene>
<feature type="region of interest" description="Disordered" evidence="1">
    <location>
        <begin position="533"/>
        <end position="562"/>
    </location>
</feature>
<dbReference type="SMART" id="SM00052">
    <property type="entry name" value="EAL"/>
    <property type="match status" value="1"/>
</dbReference>
<evidence type="ECO:0000313" key="4">
    <source>
        <dbReference type="Proteomes" id="UP000541109"/>
    </source>
</evidence>
<sequence length="562" mass="60987">MTLWKQAIGTKRGRGFVLGFVFIACTLSTVLAAVFISTEYLRADLRRQNDDLLGIYDRATDSALAILDRLKAEVGGPPCGRSFQEGLNRVAFMPDKINAIAFGAGDRIECATVPGALQDSARLGEPDIAASENSYKADFWLGRNQSLLGFPDMIGTLIRRDGFIVIVPETEAADIPPARYEYEVVFKGDGKVLHRSGRPALYRELSASGELGLRFEDLTLAIAVCGRSDFHCVISRTSIADAVEKSPLAGFAIAGLALIVGYLGRRKGARTIERYCSFENRFLRGFHAGHVTCLLQPILSAGGTRIVGAEALARWRDADGTLVTPERFLPIVRRRGEGRKLTKLVVENARAAILETLVFSGDFRLSINVSPHDYRYDFLYPLLGDPLELKGGGTLTYAVEIVETEGVDIPGISREMLALRAKGIETYIDDFGVGYANIGNLAALPLDGVKLDRSFAMANEASLLGRMLPNALELVVSAGHKVIVEGVETKRRFDTLCSSPKVDSMQGYFIGRPMTADQLAAFVKTGLPAEPMLARGPRDGNRPIAGRQVPQPGAADELHADP</sequence>
<evidence type="ECO:0000256" key="1">
    <source>
        <dbReference type="SAM" id="MobiDB-lite"/>
    </source>
</evidence>
<dbReference type="EMBL" id="JACFXV010000053">
    <property type="protein sequence ID" value="MBA5777793.1"/>
    <property type="molecule type" value="Genomic_DNA"/>
</dbReference>
<evidence type="ECO:0000313" key="3">
    <source>
        <dbReference type="EMBL" id="MBA5777793.1"/>
    </source>
</evidence>
<dbReference type="InterPro" id="IPR035919">
    <property type="entry name" value="EAL_sf"/>
</dbReference>
<proteinExistence type="predicted"/>
<dbReference type="InterPro" id="IPR050706">
    <property type="entry name" value="Cyclic-di-GMP_PDE-like"/>
</dbReference>
<dbReference type="PROSITE" id="PS51257">
    <property type="entry name" value="PROKAR_LIPOPROTEIN"/>
    <property type="match status" value="1"/>
</dbReference>
<comment type="caution">
    <text evidence="3">The sequence shown here is derived from an EMBL/GenBank/DDBJ whole genome shotgun (WGS) entry which is preliminary data.</text>
</comment>
<protein>
    <submittedName>
        <fullName evidence="3">EAL domain-containing protein</fullName>
    </submittedName>
</protein>
<dbReference type="PANTHER" id="PTHR33121:SF70">
    <property type="entry name" value="SIGNALING PROTEIN YKOW"/>
    <property type="match status" value="1"/>
</dbReference>
<dbReference type="SUPFAM" id="SSF141868">
    <property type="entry name" value="EAL domain-like"/>
    <property type="match status" value="1"/>
</dbReference>
<keyword evidence="4" id="KW-1185">Reference proteome</keyword>
<dbReference type="Proteomes" id="UP000541109">
    <property type="component" value="Unassembled WGS sequence"/>
</dbReference>
<dbReference type="GO" id="GO:0071111">
    <property type="term" value="F:cyclic-guanylate-specific phosphodiesterase activity"/>
    <property type="evidence" value="ECO:0007669"/>
    <property type="project" value="InterPro"/>
</dbReference>
<dbReference type="AlphaFoldDB" id="A0A839ADN7"/>
<feature type="domain" description="EAL" evidence="2">
    <location>
        <begin position="275"/>
        <end position="527"/>
    </location>
</feature>
<reference evidence="3 4" key="1">
    <citation type="submission" date="2020-07" db="EMBL/GenBank/DDBJ databases">
        <title>Stappia sp., F7233, whole genome shotgun sequencing project.</title>
        <authorList>
            <person name="Jiang S."/>
            <person name="Liu Z.W."/>
            <person name="Du Z.J."/>
        </authorList>
    </citation>
    <scope>NUCLEOTIDE SEQUENCE [LARGE SCALE GENOMIC DNA]</scope>
    <source>
        <strain evidence="3 4">F7233</strain>
    </source>
</reference>
<dbReference type="InterPro" id="IPR001633">
    <property type="entry name" value="EAL_dom"/>
</dbReference>
<name>A0A839ADN7_9HYPH</name>
<organism evidence="3 4">
    <name type="scientific">Stappia albiluteola</name>
    <dbReference type="NCBI Taxonomy" id="2758565"/>
    <lineage>
        <taxon>Bacteria</taxon>
        <taxon>Pseudomonadati</taxon>
        <taxon>Pseudomonadota</taxon>
        <taxon>Alphaproteobacteria</taxon>
        <taxon>Hyphomicrobiales</taxon>
        <taxon>Stappiaceae</taxon>
        <taxon>Stappia</taxon>
    </lineage>
</organism>
<dbReference type="PROSITE" id="PS50883">
    <property type="entry name" value="EAL"/>
    <property type="match status" value="1"/>
</dbReference>
<accession>A0A839ADN7</accession>
<evidence type="ECO:0000259" key="2">
    <source>
        <dbReference type="PROSITE" id="PS50883"/>
    </source>
</evidence>
<dbReference type="CDD" id="cd01948">
    <property type="entry name" value="EAL"/>
    <property type="match status" value="1"/>
</dbReference>
<dbReference type="Pfam" id="PF00563">
    <property type="entry name" value="EAL"/>
    <property type="match status" value="1"/>
</dbReference>
<dbReference type="PANTHER" id="PTHR33121">
    <property type="entry name" value="CYCLIC DI-GMP PHOSPHODIESTERASE PDEF"/>
    <property type="match status" value="1"/>
</dbReference>